<dbReference type="OrthoDB" id="7473745at2"/>
<protein>
    <submittedName>
        <fullName evidence="2">Uncharacterized protein</fullName>
    </submittedName>
</protein>
<gene>
    <name evidence="2" type="ORF">TNO020_320001</name>
</gene>
<keyword evidence="3" id="KW-1185">Reference proteome</keyword>
<name>A0A2H1YH53_9FLAO</name>
<evidence type="ECO:0000313" key="2">
    <source>
        <dbReference type="EMBL" id="SOS74770.1"/>
    </source>
</evidence>
<keyword evidence="1" id="KW-0472">Membrane</keyword>
<dbReference type="AlphaFoldDB" id="A0A2H1YH53"/>
<feature type="transmembrane region" description="Helical" evidence="1">
    <location>
        <begin position="291"/>
        <end position="312"/>
    </location>
</feature>
<dbReference type="Proteomes" id="UP000234211">
    <property type="component" value="Unassembled WGS sequence"/>
</dbReference>
<evidence type="ECO:0000313" key="3">
    <source>
        <dbReference type="Proteomes" id="UP000234211"/>
    </source>
</evidence>
<accession>A0A2H1YH53</accession>
<organism evidence="2 3">
    <name type="scientific">Tenacibaculum piscium</name>
    <dbReference type="NCBI Taxonomy" id="1458515"/>
    <lineage>
        <taxon>Bacteria</taxon>
        <taxon>Pseudomonadati</taxon>
        <taxon>Bacteroidota</taxon>
        <taxon>Flavobacteriia</taxon>
        <taxon>Flavobacteriales</taxon>
        <taxon>Flavobacteriaceae</taxon>
        <taxon>Tenacibaculum</taxon>
    </lineage>
</organism>
<keyword evidence="1" id="KW-0812">Transmembrane</keyword>
<sequence length="426" mass="48254">MEEKLQNLCDSLDDLSQAILNGWSDDKTLSTHWGWNFPNLSRHDLANIPKNISSDIKKLNITQLDEEFAIQIDSIPEKIEEFKTKTLVYFYNGHGNQAVPVFISLMEWVKSTLTPINSWEVLYDLKAMPTKLSKRLTSIQSQLSDIIPEKEKLEDKIKLITEANEAAESLPTDLAALKKARKIITDLTNTASENKGLIDSHLKNIIKTVESINLKKIETDKLVDKCEEAYKITTTKGLAAAFDERAKKSQSSMYLWVVALLLALGSAIWIGSIRFETLLNALNSTNPVWGIIWMNCLLAILSLTAPLWFAWISTKQINQRFRLAEDYSFKASVAKAYEGYRKEASRIDPAFEARLFSSALTRLEEAPLRLMESHSHGSPWHELITSPQFEKAINKIPELKDKFIEVTGNIIKITPSKNGVKKITEE</sequence>
<keyword evidence="1" id="KW-1133">Transmembrane helix</keyword>
<proteinExistence type="predicted"/>
<dbReference type="EMBL" id="OENF01000026">
    <property type="protein sequence ID" value="SOS74770.1"/>
    <property type="molecule type" value="Genomic_DNA"/>
</dbReference>
<feature type="transmembrane region" description="Helical" evidence="1">
    <location>
        <begin position="253"/>
        <end position="271"/>
    </location>
</feature>
<evidence type="ECO:0000256" key="1">
    <source>
        <dbReference type="SAM" id="Phobius"/>
    </source>
</evidence>
<reference evidence="3" key="1">
    <citation type="submission" date="2017-11" db="EMBL/GenBank/DDBJ databases">
        <authorList>
            <person name="Duchaud E."/>
        </authorList>
    </citation>
    <scope>NUCLEOTIDE SEQUENCE [LARGE SCALE GENOMIC DNA]</scope>
    <source>
        <strain evidence="3">Tenacibaculum sp. TNO020</strain>
    </source>
</reference>